<dbReference type="FunFam" id="1.20.1250.20:FF:000318">
    <property type="entry name" value="MFS multidrug transporter, putative"/>
    <property type="match status" value="1"/>
</dbReference>
<evidence type="ECO:0000313" key="7">
    <source>
        <dbReference type="EMBL" id="KAF2240185.1"/>
    </source>
</evidence>
<feature type="transmembrane region" description="Helical" evidence="5">
    <location>
        <begin position="147"/>
        <end position="170"/>
    </location>
</feature>
<feature type="transmembrane region" description="Helical" evidence="5">
    <location>
        <begin position="119"/>
        <end position="141"/>
    </location>
</feature>
<evidence type="ECO:0000256" key="5">
    <source>
        <dbReference type="SAM" id="Phobius"/>
    </source>
</evidence>
<evidence type="ECO:0000313" key="8">
    <source>
        <dbReference type="Proteomes" id="UP000800094"/>
    </source>
</evidence>
<dbReference type="Gene3D" id="1.20.1250.20">
    <property type="entry name" value="MFS general substrate transporter like domains"/>
    <property type="match status" value="1"/>
</dbReference>
<dbReference type="PANTHER" id="PTHR23502:SF2">
    <property type="entry name" value="TRANSPORTER, PUTATIVE (AFU_ORTHOLOGUE AFUA_2G08910)-RELATED"/>
    <property type="match status" value="1"/>
</dbReference>
<name>A0A6A6HPZ2_9PLEO</name>
<dbReference type="PROSITE" id="PS50850">
    <property type="entry name" value="MFS"/>
    <property type="match status" value="1"/>
</dbReference>
<dbReference type="GO" id="GO:0022857">
    <property type="term" value="F:transmembrane transporter activity"/>
    <property type="evidence" value="ECO:0007669"/>
    <property type="project" value="InterPro"/>
</dbReference>
<feature type="transmembrane region" description="Helical" evidence="5">
    <location>
        <begin position="276"/>
        <end position="298"/>
    </location>
</feature>
<feature type="transmembrane region" description="Helical" evidence="5">
    <location>
        <begin position="177"/>
        <end position="201"/>
    </location>
</feature>
<sequence length="488" mass="53421">MSLAKPLQPSTGHISEEHRQYLLDKHSAVDLDPLPDMNDADPHNWPLRKKVINLLIVAFHGLMGTFTAAAIQSAFVDIAEDLHVSVVRTSYLTSLVIAILGVAPLFWKPLSDRFGRRPVFLISLVGSFVGNVGCAESHQYATMALCRAITAFFICPAAALGSAVVAECFFKHQRARYLGIWTVLVTIGVPTAPFIFGFVALRVGYRWIYWTLAITNAIQLILYIFLGPETRYIKGQGSLPGPKSSGYGGLFRFRRIDPAPLTPLDFIRPLGLAARLCVLIPAAAYAMVFLFASILIAIEIPQIFPEQFHFNTQQVGLQNLSIIIGSLLGEQIGGYMSDMWMRRQKHTKSFGAEFRLWLSYLGYALAIGGTAMFLVCVNNAGEHWNIAPLIGAAIAAGGNQIVTTVLTTYSIDCYPQEAAAIGTFINFVRQVWGFIGPFWFHHMIGSVGLDGSAGVTAALVVGVSVLPTVVLQWKGVSWRKVTTTHCSE</sequence>
<feature type="transmembrane region" description="Helical" evidence="5">
    <location>
        <begin position="51"/>
        <end position="71"/>
    </location>
</feature>
<keyword evidence="8" id="KW-1185">Reference proteome</keyword>
<dbReference type="OrthoDB" id="2585655at2759"/>
<dbReference type="PANTHER" id="PTHR23502">
    <property type="entry name" value="MAJOR FACILITATOR SUPERFAMILY"/>
    <property type="match status" value="1"/>
</dbReference>
<dbReference type="GeneID" id="54588125"/>
<dbReference type="Proteomes" id="UP000800094">
    <property type="component" value="Unassembled WGS sequence"/>
</dbReference>
<reference evidence="7" key="1">
    <citation type="journal article" date="2020" name="Stud. Mycol.">
        <title>101 Dothideomycetes genomes: a test case for predicting lifestyles and emergence of pathogens.</title>
        <authorList>
            <person name="Haridas S."/>
            <person name="Albert R."/>
            <person name="Binder M."/>
            <person name="Bloem J."/>
            <person name="Labutti K."/>
            <person name="Salamov A."/>
            <person name="Andreopoulos B."/>
            <person name="Baker S."/>
            <person name="Barry K."/>
            <person name="Bills G."/>
            <person name="Bluhm B."/>
            <person name="Cannon C."/>
            <person name="Castanera R."/>
            <person name="Culley D."/>
            <person name="Daum C."/>
            <person name="Ezra D."/>
            <person name="Gonzalez J."/>
            <person name="Henrissat B."/>
            <person name="Kuo A."/>
            <person name="Liang C."/>
            <person name="Lipzen A."/>
            <person name="Lutzoni F."/>
            <person name="Magnuson J."/>
            <person name="Mondo S."/>
            <person name="Nolan M."/>
            <person name="Ohm R."/>
            <person name="Pangilinan J."/>
            <person name="Park H.-J."/>
            <person name="Ramirez L."/>
            <person name="Alfaro M."/>
            <person name="Sun H."/>
            <person name="Tritt A."/>
            <person name="Yoshinaga Y."/>
            <person name="Zwiers L.-H."/>
            <person name="Turgeon B."/>
            <person name="Goodwin S."/>
            <person name="Spatafora J."/>
            <person name="Crous P."/>
            <person name="Grigoriev I."/>
        </authorList>
    </citation>
    <scope>NUCLEOTIDE SEQUENCE</scope>
    <source>
        <strain evidence="7">CBS 122368</strain>
    </source>
</reference>
<evidence type="ECO:0000256" key="1">
    <source>
        <dbReference type="ARBA" id="ARBA00004141"/>
    </source>
</evidence>
<dbReference type="GO" id="GO:0005886">
    <property type="term" value="C:plasma membrane"/>
    <property type="evidence" value="ECO:0007669"/>
    <property type="project" value="TreeGrafter"/>
</dbReference>
<evidence type="ECO:0000256" key="3">
    <source>
        <dbReference type="ARBA" id="ARBA00022989"/>
    </source>
</evidence>
<dbReference type="SUPFAM" id="SSF103473">
    <property type="entry name" value="MFS general substrate transporter"/>
    <property type="match status" value="1"/>
</dbReference>
<keyword evidence="2 5" id="KW-0812">Transmembrane</keyword>
<dbReference type="Pfam" id="PF07690">
    <property type="entry name" value="MFS_1"/>
    <property type="match status" value="1"/>
</dbReference>
<evidence type="ECO:0000256" key="2">
    <source>
        <dbReference type="ARBA" id="ARBA00022692"/>
    </source>
</evidence>
<evidence type="ECO:0000259" key="6">
    <source>
        <dbReference type="PROSITE" id="PS50850"/>
    </source>
</evidence>
<gene>
    <name evidence="7" type="ORF">BU26DRAFT_591299</name>
</gene>
<proteinExistence type="predicted"/>
<feature type="domain" description="Major facilitator superfamily (MFS) profile" evidence="6">
    <location>
        <begin position="53"/>
        <end position="476"/>
    </location>
</feature>
<keyword evidence="4 5" id="KW-0472">Membrane</keyword>
<feature type="transmembrane region" description="Helical" evidence="5">
    <location>
        <begin position="91"/>
        <end position="107"/>
    </location>
</feature>
<feature type="transmembrane region" description="Helical" evidence="5">
    <location>
        <begin position="318"/>
        <end position="336"/>
    </location>
</feature>
<organism evidence="7 8">
    <name type="scientific">Trematosphaeria pertusa</name>
    <dbReference type="NCBI Taxonomy" id="390896"/>
    <lineage>
        <taxon>Eukaryota</taxon>
        <taxon>Fungi</taxon>
        <taxon>Dikarya</taxon>
        <taxon>Ascomycota</taxon>
        <taxon>Pezizomycotina</taxon>
        <taxon>Dothideomycetes</taxon>
        <taxon>Pleosporomycetidae</taxon>
        <taxon>Pleosporales</taxon>
        <taxon>Massarineae</taxon>
        <taxon>Trematosphaeriaceae</taxon>
        <taxon>Trematosphaeria</taxon>
    </lineage>
</organism>
<accession>A0A6A6HPZ2</accession>
<feature type="transmembrane region" description="Helical" evidence="5">
    <location>
        <begin position="207"/>
        <end position="226"/>
    </location>
</feature>
<feature type="transmembrane region" description="Helical" evidence="5">
    <location>
        <begin position="386"/>
        <end position="406"/>
    </location>
</feature>
<feature type="transmembrane region" description="Helical" evidence="5">
    <location>
        <begin position="452"/>
        <end position="471"/>
    </location>
</feature>
<protein>
    <submittedName>
        <fullName evidence="7">MFS general substrate transporter</fullName>
    </submittedName>
</protein>
<keyword evidence="3 5" id="KW-1133">Transmembrane helix</keyword>
<dbReference type="InterPro" id="IPR036259">
    <property type="entry name" value="MFS_trans_sf"/>
</dbReference>
<feature type="transmembrane region" description="Helical" evidence="5">
    <location>
        <begin position="418"/>
        <end position="440"/>
    </location>
</feature>
<dbReference type="RefSeq" id="XP_033675189.1">
    <property type="nucleotide sequence ID" value="XM_033834795.1"/>
</dbReference>
<dbReference type="InterPro" id="IPR011701">
    <property type="entry name" value="MFS"/>
</dbReference>
<dbReference type="InterPro" id="IPR020846">
    <property type="entry name" value="MFS_dom"/>
</dbReference>
<evidence type="ECO:0000256" key="4">
    <source>
        <dbReference type="ARBA" id="ARBA00023136"/>
    </source>
</evidence>
<dbReference type="EMBL" id="ML987229">
    <property type="protein sequence ID" value="KAF2240185.1"/>
    <property type="molecule type" value="Genomic_DNA"/>
</dbReference>
<dbReference type="AlphaFoldDB" id="A0A6A6HPZ2"/>
<feature type="transmembrane region" description="Helical" evidence="5">
    <location>
        <begin position="357"/>
        <end position="380"/>
    </location>
</feature>
<comment type="subcellular location">
    <subcellularLocation>
        <location evidence="1">Membrane</location>
        <topology evidence="1">Multi-pass membrane protein</topology>
    </subcellularLocation>
</comment>